<evidence type="ECO:0000256" key="3">
    <source>
        <dbReference type="SAM" id="MobiDB-lite"/>
    </source>
</evidence>
<evidence type="ECO:0000256" key="1">
    <source>
        <dbReference type="ARBA" id="ARBA00023013"/>
    </source>
</evidence>
<keyword evidence="1" id="KW-0649">Protein kinase inhibitor</keyword>
<gene>
    <name evidence="4" type="ORF">TorRG33x02_336860</name>
</gene>
<feature type="compositionally biased region" description="Acidic residues" evidence="3">
    <location>
        <begin position="75"/>
        <end position="86"/>
    </location>
</feature>
<comment type="caution">
    <text evidence="4">The sequence shown here is derived from an EMBL/GenBank/DDBJ whole genome shotgun (WGS) entry which is preliminary data.</text>
</comment>
<sequence length="172" mass="19991">MSTTTTTTDLELIRQDFPKIKLSPIKIHTPEPSEAPSVASRIAIQQRRRRDDDDDDDDKNNKDNINYDKKKNDDNDNDNEEEEELELELELELCRTPTAERHRIPKILTCPPAPRKPERRVPSCKRKLTELQFFEVKKREDVDEFFRSMSFETIAPAPSSAANKRTCCCPCK</sequence>
<name>A0A2P5AZU7_TREOI</name>
<dbReference type="OrthoDB" id="662905at2759"/>
<protein>
    <submittedName>
        <fullName evidence="4">Uncharacterized protein</fullName>
    </submittedName>
</protein>
<dbReference type="GO" id="GO:0004860">
    <property type="term" value="F:protein kinase inhibitor activity"/>
    <property type="evidence" value="ECO:0007669"/>
    <property type="project" value="UniProtKB-KW"/>
</dbReference>
<evidence type="ECO:0000313" key="5">
    <source>
        <dbReference type="Proteomes" id="UP000237000"/>
    </source>
</evidence>
<accession>A0A2P5AZU7</accession>
<proteinExistence type="predicted"/>
<dbReference type="PANTHER" id="PTHR33142:SF13">
    <property type="entry name" value="CYCLIN-DEPENDENT PROTEIN KINASE INHIBITOR SMR1"/>
    <property type="match status" value="1"/>
</dbReference>
<evidence type="ECO:0000313" key="4">
    <source>
        <dbReference type="EMBL" id="PON42016.1"/>
    </source>
</evidence>
<feature type="compositionally biased region" description="Basic and acidic residues" evidence="3">
    <location>
        <begin position="59"/>
        <end position="74"/>
    </location>
</feature>
<dbReference type="PANTHER" id="PTHR33142">
    <property type="entry name" value="CYCLIN-DEPENDENT PROTEIN KINASE INHIBITOR SMR13"/>
    <property type="match status" value="1"/>
</dbReference>
<dbReference type="EMBL" id="JXTC01000646">
    <property type="protein sequence ID" value="PON42016.1"/>
    <property type="molecule type" value="Genomic_DNA"/>
</dbReference>
<dbReference type="STRING" id="63057.A0A2P5AZU7"/>
<keyword evidence="2" id="KW-0131">Cell cycle</keyword>
<dbReference type="InterPro" id="IPR040389">
    <property type="entry name" value="SMR"/>
</dbReference>
<organism evidence="4 5">
    <name type="scientific">Trema orientale</name>
    <name type="common">Charcoal tree</name>
    <name type="synonym">Celtis orientalis</name>
    <dbReference type="NCBI Taxonomy" id="63057"/>
    <lineage>
        <taxon>Eukaryota</taxon>
        <taxon>Viridiplantae</taxon>
        <taxon>Streptophyta</taxon>
        <taxon>Embryophyta</taxon>
        <taxon>Tracheophyta</taxon>
        <taxon>Spermatophyta</taxon>
        <taxon>Magnoliopsida</taxon>
        <taxon>eudicotyledons</taxon>
        <taxon>Gunneridae</taxon>
        <taxon>Pentapetalae</taxon>
        <taxon>rosids</taxon>
        <taxon>fabids</taxon>
        <taxon>Rosales</taxon>
        <taxon>Cannabaceae</taxon>
        <taxon>Trema</taxon>
    </lineage>
</organism>
<feature type="region of interest" description="Disordered" evidence="3">
    <location>
        <begin position="1"/>
        <end position="86"/>
    </location>
</feature>
<dbReference type="AlphaFoldDB" id="A0A2P5AZU7"/>
<dbReference type="GO" id="GO:0032875">
    <property type="term" value="P:regulation of DNA endoreduplication"/>
    <property type="evidence" value="ECO:0007669"/>
    <property type="project" value="InterPro"/>
</dbReference>
<dbReference type="InParanoid" id="A0A2P5AZU7"/>
<keyword evidence="5" id="KW-1185">Reference proteome</keyword>
<evidence type="ECO:0000256" key="2">
    <source>
        <dbReference type="ARBA" id="ARBA00023306"/>
    </source>
</evidence>
<reference evidence="5" key="1">
    <citation type="submission" date="2016-06" db="EMBL/GenBank/DDBJ databases">
        <title>Parallel loss of symbiosis genes in relatives of nitrogen-fixing non-legume Parasponia.</title>
        <authorList>
            <person name="Van Velzen R."/>
            <person name="Holmer R."/>
            <person name="Bu F."/>
            <person name="Rutten L."/>
            <person name="Van Zeijl A."/>
            <person name="Liu W."/>
            <person name="Santuari L."/>
            <person name="Cao Q."/>
            <person name="Sharma T."/>
            <person name="Shen D."/>
            <person name="Roswanjaya Y."/>
            <person name="Wardhani T."/>
            <person name="Kalhor M.S."/>
            <person name="Jansen J."/>
            <person name="Van den Hoogen J."/>
            <person name="Gungor B."/>
            <person name="Hartog M."/>
            <person name="Hontelez J."/>
            <person name="Verver J."/>
            <person name="Yang W.-C."/>
            <person name="Schijlen E."/>
            <person name="Repin R."/>
            <person name="Schilthuizen M."/>
            <person name="Schranz E."/>
            <person name="Heidstra R."/>
            <person name="Miyata K."/>
            <person name="Fedorova E."/>
            <person name="Kohlen W."/>
            <person name="Bisseling T."/>
            <person name="Smit S."/>
            <person name="Geurts R."/>
        </authorList>
    </citation>
    <scope>NUCLEOTIDE SEQUENCE [LARGE SCALE GENOMIC DNA]</scope>
    <source>
        <strain evidence="5">cv. RG33-2</strain>
    </source>
</reference>
<dbReference type="Proteomes" id="UP000237000">
    <property type="component" value="Unassembled WGS sequence"/>
</dbReference>